<evidence type="ECO:0000313" key="3">
    <source>
        <dbReference type="Proteomes" id="UP000199225"/>
    </source>
</evidence>
<feature type="transmembrane region" description="Helical" evidence="1">
    <location>
        <begin position="191"/>
        <end position="210"/>
    </location>
</feature>
<feature type="transmembrane region" description="Helical" evidence="1">
    <location>
        <begin position="293"/>
        <end position="319"/>
    </location>
</feature>
<organism evidence="2 3">
    <name type="scientific">Salimicrobium halophilum</name>
    <dbReference type="NCBI Taxonomy" id="86666"/>
    <lineage>
        <taxon>Bacteria</taxon>
        <taxon>Bacillati</taxon>
        <taxon>Bacillota</taxon>
        <taxon>Bacilli</taxon>
        <taxon>Bacillales</taxon>
        <taxon>Bacillaceae</taxon>
        <taxon>Salimicrobium</taxon>
    </lineage>
</organism>
<feature type="transmembrane region" description="Helical" evidence="1">
    <location>
        <begin position="385"/>
        <end position="406"/>
    </location>
</feature>
<protein>
    <recommendedName>
        <fullName evidence="4">ABC-2 family transporter protein</fullName>
    </recommendedName>
</protein>
<dbReference type="OrthoDB" id="2060782at2"/>
<evidence type="ECO:0000313" key="2">
    <source>
        <dbReference type="EMBL" id="SDJ73865.1"/>
    </source>
</evidence>
<evidence type="ECO:0008006" key="4">
    <source>
        <dbReference type="Google" id="ProtNLM"/>
    </source>
</evidence>
<sequence>MIRYEMKKVFQSPLLLGLLLFFTGINVLLMAEHLPSRGSMNALSDILERYGGLATEETLYTMEGDLKEGLVWVNSHVESKRYQTLNEAFNDPSAPWKESIPQERYEQLQNLHLYNETGEQANAFYRELDFTTLSSSVIQQYGLSGGAADIVRSQFKKIEERKQEVIANDEHLSFFFHGLTYEMHTFLFKDIGLVLLFEIMTLVVLLSAYVSTYEFEQRTDLVVFSTKRGRKLMRDKLAASLCSASIFAGSLTGLTMLVYFNFYDYSQLWHSSFSNYFMRETPLPYISWWNLSFIEYVGLFVALVIIVQLIFSAISWFLSIWIKNSYLVYLAFSVLFGLLIWIPGLMPGHSLMIFAAQFNPFTLMLNPHTWFTVNNPMTMFSYYELMTILIWGIGLFGLSLFSLYCFKWQEIS</sequence>
<accession>A0A1G8W805</accession>
<name>A0A1G8W805_9BACI</name>
<dbReference type="Proteomes" id="UP000199225">
    <property type="component" value="Unassembled WGS sequence"/>
</dbReference>
<keyword evidence="1" id="KW-1133">Transmembrane helix</keyword>
<evidence type="ECO:0000256" key="1">
    <source>
        <dbReference type="SAM" id="Phobius"/>
    </source>
</evidence>
<reference evidence="3" key="1">
    <citation type="submission" date="2016-10" db="EMBL/GenBank/DDBJ databases">
        <authorList>
            <person name="Varghese N."/>
            <person name="Submissions S."/>
        </authorList>
    </citation>
    <scope>NUCLEOTIDE SEQUENCE [LARGE SCALE GENOMIC DNA]</scope>
    <source>
        <strain evidence="3">DSM 4771</strain>
    </source>
</reference>
<keyword evidence="1" id="KW-0472">Membrane</keyword>
<dbReference type="RefSeq" id="WP_093194708.1">
    <property type="nucleotide sequence ID" value="NZ_FNEV01000013.1"/>
</dbReference>
<keyword evidence="1" id="KW-0812">Transmembrane</keyword>
<feature type="transmembrane region" description="Helical" evidence="1">
    <location>
        <begin position="237"/>
        <end position="260"/>
    </location>
</feature>
<dbReference type="AlphaFoldDB" id="A0A1G8W805"/>
<gene>
    <name evidence="2" type="ORF">SAMN04490247_3051</name>
</gene>
<feature type="transmembrane region" description="Helical" evidence="1">
    <location>
        <begin position="326"/>
        <end position="344"/>
    </location>
</feature>
<proteinExistence type="predicted"/>
<dbReference type="STRING" id="86666.SAMN04490247_3051"/>
<keyword evidence="3" id="KW-1185">Reference proteome</keyword>
<dbReference type="EMBL" id="FNEV01000013">
    <property type="protein sequence ID" value="SDJ73865.1"/>
    <property type="molecule type" value="Genomic_DNA"/>
</dbReference>